<protein>
    <recommendedName>
        <fullName evidence="4">tRNA pseudouridine synthase A</fullName>
        <ecNumber evidence="4">5.4.99.12</ecNumber>
    </recommendedName>
    <alternativeName>
        <fullName evidence="4">tRNA pseudouridine(38-40) synthase</fullName>
    </alternativeName>
    <alternativeName>
        <fullName evidence="4">tRNA pseudouridylate synthase I</fullName>
    </alternativeName>
    <alternativeName>
        <fullName evidence="4">tRNA-uridine isomerase I</fullName>
    </alternativeName>
</protein>
<dbReference type="PANTHER" id="PTHR11142">
    <property type="entry name" value="PSEUDOURIDYLATE SYNTHASE"/>
    <property type="match status" value="1"/>
</dbReference>
<dbReference type="RefSeq" id="WP_250873590.1">
    <property type="nucleotide sequence ID" value="NZ_JALXFV010000005.1"/>
</dbReference>
<comment type="catalytic activity">
    <reaction evidence="4 7">
        <text>uridine(38/39/40) in tRNA = pseudouridine(38/39/40) in tRNA</text>
        <dbReference type="Rhea" id="RHEA:22376"/>
        <dbReference type="Rhea" id="RHEA-COMP:10085"/>
        <dbReference type="Rhea" id="RHEA-COMP:10087"/>
        <dbReference type="ChEBI" id="CHEBI:65314"/>
        <dbReference type="ChEBI" id="CHEBI:65315"/>
        <dbReference type="EC" id="5.4.99.12"/>
    </reaction>
</comment>
<dbReference type="GO" id="GO:0031119">
    <property type="term" value="P:tRNA pseudouridine synthesis"/>
    <property type="evidence" value="ECO:0007669"/>
    <property type="project" value="UniProtKB-UniRule"/>
</dbReference>
<comment type="function">
    <text evidence="4">Formation of pseudouridine at positions 38, 39 and 40 in the anticodon stem and loop of transfer RNAs.</text>
</comment>
<dbReference type="NCBIfam" id="NF000622">
    <property type="entry name" value="PRK00021.3-3"/>
    <property type="match status" value="1"/>
</dbReference>
<proteinExistence type="inferred from homology"/>
<organism evidence="9 10">
    <name type="scientific">Halomarina rubra</name>
    <dbReference type="NCBI Taxonomy" id="2071873"/>
    <lineage>
        <taxon>Archaea</taxon>
        <taxon>Methanobacteriati</taxon>
        <taxon>Methanobacteriota</taxon>
        <taxon>Stenosarchaea group</taxon>
        <taxon>Halobacteria</taxon>
        <taxon>Halobacteriales</taxon>
        <taxon>Natronomonadaceae</taxon>
        <taxon>Halomarina</taxon>
    </lineage>
</organism>
<dbReference type="InterPro" id="IPR020094">
    <property type="entry name" value="TruA/RsuA/RluB/E/F_N"/>
</dbReference>
<dbReference type="EMBL" id="JBHUDC010000005">
    <property type="protein sequence ID" value="MFD1513613.1"/>
    <property type="molecule type" value="Genomic_DNA"/>
</dbReference>
<keyword evidence="2 4" id="KW-0819">tRNA processing</keyword>
<dbReference type="GO" id="GO:0160147">
    <property type="term" value="F:tRNA pseudouridine(38-40) synthase activity"/>
    <property type="evidence" value="ECO:0007669"/>
    <property type="project" value="UniProtKB-EC"/>
</dbReference>
<dbReference type="Gene3D" id="3.30.70.580">
    <property type="entry name" value="Pseudouridine synthase I, catalytic domain, N-terminal subdomain"/>
    <property type="match status" value="1"/>
</dbReference>
<evidence type="ECO:0000313" key="10">
    <source>
        <dbReference type="Proteomes" id="UP001597187"/>
    </source>
</evidence>
<evidence type="ECO:0000256" key="7">
    <source>
        <dbReference type="RuleBase" id="RU003792"/>
    </source>
</evidence>
<dbReference type="InterPro" id="IPR001406">
    <property type="entry name" value="PsdUridine_synth_TruA"/>
</dbReference>
<evidence type="ECO:0000259" key="8">
    <source>
        <dbReference type="Pfam" id="PF01416"/>
    </source>
</evidence>
<dbReference type="Pfam" id="PF01416">
    <property type="entry name" value="PseudoU_synth_1"/>
    <property type="match status" value="1"/>
</dbReference>
<dbReference type="HAMAP" id="MF_00171">
    <property type="entry name" value="TruA"/>
    <property type="match status" value="1"/>
</dbReference>
<dbReference type="InterPro" id="IPR020097">
    <property type="entry name" value="PsdUridine_synth_TruA_a/b_dom"/>
</dbReference>
<dbReference type="PANTHER" id="PTHR11142:SF0">
    <property type="entry name" value="TRNA PSEUDOURIDINE SYNTHASE-LIKE 1"/>
    <property type="match status" value="1"/>
</dbReference>
<dbReference type="Gene3D" id="3.30.70.660">
    <property type="entry name" value="Pseudouridine synthase I, catalytic domain, C-terminal subdomain"/>
    <property type="match status" value="1"/>
</dbReference>
<accession>A0ABD6AVL3</accession>
<feature type="binding site" evidence="4 6">
    <location>
        <position position="111"/>
    </location>
    <ligand>
        <name>substrate</name>
    </ligand>
</feature>
<evidence type="ECO:0000256" key="1">
    <source>
        <dbReference type="ARBA" id="ARBA00009375"/>
    </source>
</evidence>
<evidence type="ECO:0000256" key="5">
    <source>
        <dbReference type="PIRSR" id="PIRSR001430-1"/>
    </source>
</evidence>
<keyword evidence="10" id="KW-1185">Reference proteome</keyword>
<dbReference type="Proteomes" id="UP001597187">
    <property type="component" value="Unassembled WGS sequence"/>
</dbReference>
<dbReference type="AlphaFoldDB" id="A0ABD6AVL3"/>
<dbReference type="EC" id="5.4.99.12" evidence="4"/>
<evidence type="ECO:0000313" key="9">
    <source>
        <dbReference type="EMBL" id="MFD1513613.1"/>
    </source>
</evidence>
<dbReference type="InterPro" id="IPR020095">
    <property type="entry name" value="PsdUridine_synth_TruA_C"/>
</dbReference>
<feature type="active site" description="Nucleophile" evidence="4 5">
    <location>
        <position position="57"/>
    </location>
</feature>
<reference evidence="9 10" key="1">
    <citation type="journal article" date="2019" name="Int. J. Syst. Evol. Microbiol.">
        <title>The Global Catalogue of Microorganisms (GCM) 10K type strain sequencing project: providing services to taxonomists for standard genome sequencing and annotation.</title>
        <authorList>
            <consortium name="The Broad Institute Genomics Platform"/>
            <consortium name="The Broad Institute Genome Sequencing Center for Infectious Disease"/>
            <person name="Wu L."/>
            <person name="Ma J."/>
        </authorList>
    </citation>
    <scope>NUCLEOTIDE SEQUENCE [LARGE SCALE GENOMIC DNA]</scope>
    <source>
        <strain evidence="9 10">CGMCC 1.12563</strain>
    </source>
</reference>
<keyword evidence="3 4" id="KW-0413">Isomerase</keyword>
<dbReference type="SUPFAM" id="SSF55120">
    <property type="entry name" value="Pseudouridine synthase"/>
    <property type="match status" value="1"/>
</dbReference>
<dbReference type="InterPro" id="IPR020103">
    <property type="entry name" value="PsdUridine_synth_cat_dom_sf"/>
</dbReference>
<comment type="caution">
    <text evidence="9">The sequence shown here is derived from an EMBL/GenBank/DDBJ whole genome shotgun (WGS) entry which is preliminary data.</text>
</comment>
<evidence type="ECO:0000256" key="2">
    <source>
        <dbReference type="ARBA" id="ARBA00022694"/>
    </source>
</evidence>
<evidence type="ECO:0000256" key="6">
    <source>
        <dbReference type="PIRSR" id="PIRSR001430-2"/>
    </source>
</evidence>
<feature type="domain" description="Pseudouridine synthase I TruA alpha/beta" evidence="8">
    <location>
        <begin position="131"/>
        <end position="228"/>
    </location>
</feature>
<comment type="similarity">
    <text evidence="1 4 7">Belongs to the tRNA pseudouridine synthase TruA family.</text>
</comment>
<evidence type="ECO:0000256" key="3">
    <source>
        <dbReference type="ARBA" id="ARBA00023235"/>
    </source>
</evidence>
<dbReference type="PIRSF" id="PIRSF001430">
    <property type="entry name" value="tRNA_psdUrid_synth"/>
    <property type="match status" value="1"/>
</dbReference>
<gene>
    <name evidence="4 9" type="primary">truA</name>
    <name evidence="9" type="ORF">ACFSBT_10010</name>
</gene>
<evidence type="ECO:0000256" key="4">
    <source>
        <dbReference type="HAMAP-Rule" id="MF_00171"/>
    </source>
</evidence>
<name>A0ABD6AVL3_9EURY</name>
<sequence length="273" mass="29815">MKRAFRLAYDGTAFYGFQRQPTAPTVEGTLFDALARLDVYDRDRWRPEGYAAAGRTDRGVSALAQTVALDCPDWLTPRALNSELPADVRAWASAPVPDAFHATHDAVAREYTYHLYAPDADADHAREALGTLAGSHDFHNLTPDTDGTERTLDASLAVDGPFLVVTARSDGFPRSFVRRLATLLGELARGDRDLAFVERVLSTEELGGGDGIGAAAPEPLVLTDVEYPDVTFERDDRAAESAREVFETRRVERETSARVARSVRDGVGDSDSD</sequence>
<comment type="caution">
    <text evidence="4">Lacks conserved residue(s) required for the propagation of feature annotation.</text>
</comment>